<evidence type="ECO:0000313" key="2">
    <source>
        <dbReference type="Proteomes" id="UP001597371"/>
    </source>
</evidence>
<proteinExistence type="predicted"/>
<organism evidence="1 2">
    <name type="scientific">Aureimonas populi</name>
    <dbReference type="NCBI Taxonomy" id="1701758"/>
    <lineage>
        <taxon>Bacteria</taxon>
        <taxon>Pseudomonadati</taxon>
        <taxon>Pseudomonadota</taxon>
        <taxon>Alphaproteobacteria</taxon>
        <taxon>Hyphomicrobiales</taxon>
        <taxon>Aurantimonadaceae</taxon>
        <taxon>Aureimonas</taxon>
    </lineage>
</organism>
<evidence type="ECO:0000313" key="1">
    <source>
        <dbReference type="EMBL" id="MFD2237007.1"/>
    </source>
</evidence>
<keyword evidence="2" id="KW-1185">Reference proteome</keyword>
<dbReference type="EMBL" id="JBHUIJ010000006">
    <property type="protein sequence ID" value="MFD2237007.1"/>
    <property type="molecule type" value="Genomic_DNA"/>
</dbReference>
<gene>
    <name evidence="1" type="ORF">ACFSKQ_05940</name>
</gene>
<accession>A0ABW5CK72</accession>
<dbReference type="RefSeq" id="WP_209736848.1">
    <property type="nucleotide sequence ID" value="NZ_CP072611.1"/>
</dbReference>
<comment type="caution">
    <text evidence="1">The sequence shown here is derived from an EMBL/GenBank/DDBJ whole genome shotgun (WGS) entry which is preliminary data.</text>
</comment>
<sequence>MSMVSHFFGRKLFRARELSLGAAAAMALVAYFHDDIGAIAFPNALGSVDDTVLRLSTDLPRMMPGGSTLEAVERAGDRVVLSHALPPERPVREAYRELAANLCEDWRPHLRRGEIAAVETRYHRSGQDGVFYLNSRQCR</sequence>
<name>A0ABW5CK72_9HYPH</name>
<protein>
    <submittedName>
        <fullName evidence="1">Uncharacterized protein</fullName>
    </submittedName>
</protein>
<reference evidence="2" key="1">
    <citation type="journal article" date="2019" name="Int. J. Syst. Evol. Microbiol.">
        <title>The Global Catalogue of Microorganisms (GCM) 10K type strain sequencing project: providing services to taxonomists for standard genome sequencing and annotation.</title>
        <authorList>
            <consortium name="The Broad Institute Genomics Platform"/>
            <consortium name="The Broad Institute Genome Sequencing Center for Infectious Disease"/>
            <person name="Wu L."/>
            <person name="Ma J."/>
        </authorList>
    </citation>
    <scope>NUCLEOTIDE SEQUENCE [LARGE SCALE GENOMIC DNA]</scope>
    <source>
        <strain evidence="2">ZS-35-S2</strain>
    </source>
</reference>
<dbReference type="Proteomes" id="UP001597371">
    <property type="component" value="Unassembled WGS sequence"/>
</dbReference>